<name>A0A7W6CH83_9SPHN</name>
<comment type="caution">
    <text evidence="4">The sequence shown here is derived from an EMBL/GenBank/DDBJ whole genome shotgun (WGS) entry which is preliminary data.</text>
</comment>
<organism evidence="4 5">
    <name type="scientific">Novosphingobium sediminicola</name>
    <dbReference type="NCBI Taxonomy" id="563162"/>
    <lineage>
        <taxon>Bacteria</taxon>
        <taxon>Pseudomonadati</taxon>
        <taxon>Pseudomonadota</taxon>
        <taxon>Alphaproteobacteria</taxon>
        <taxon>Sphingomonadales</taxon>
        <taxon>Sphingomonadaceae</taxon>
        <taxon>Novosphingobium</taxon>
    </lineage>
</organism>
<dbReference type="PANTHER" id="PTHR35177:SF2">
    <property type="entry name" value="HYDROGENASE MATURATION FACTOR HYBG"/>
    <property type="match status" value="1"/>
</dbReference>
<dbReference type="Pfam" id="PF01455">
    <property type="entry name" value="HupF_HypC"/>
    <property type="match status" value="1"/>
</dbReference>
<comment type="similarity">
    <text evidence="1">Belongs to the HupF/HypC family.</text>
</comment>
<accession>A0A7W6CH83</accession>
<dbReference type="NCBIfam" id="TIGR00074">
    <property type="entry name" value="hypC_hupF"/>
    <property type="match status" value="1"/>
</dbReference>
<protein>
    <recommendedName>
        <fullName evidence="3">Hydrogenase maturation factor HypC</fullName>
    </recommendedName>
</protein>
<comment type="function">
    <text evidence="2">Involved in the maturation of [NiFe] hydrogenases. Involved in the biosynthesis of the Fe(CN)(2)CO cofactor.</text>
</comment>
<proteinExistence type="inferred from homology"/>
<dbReference type="SUPFAM" id="SSF159127">
    <property type="entry name" value="HupF/HypC-like"/>
    <property type="match status" value="1"/>
</dbReference>
<dbReference type="RefSeq" id="WP_183624190.1">
    <property type="nucleotide sequence ID" value="NZ_JACIDX010000005.1"/>
</dbReference>
<dbReference type="InterPro" id="IPR001109">
    <property type="entry name" value="Hydrogenase_HupF/HypC"/>
</dbReference>
<dbReference type="PRINTS" id="PR00445">
    <property type="entry name" value="HUPFHYPC"/>
</dbReference>
<evidence type="ECO:0000256" key="3">
    <source>
        <dbReference type="ARBA" id="ARBA00071976"/>
    </source>
</evidence>
<reference evidence="4 5" key="1">
    <citation type="submission" date="2020-08" db="EMBL/GenBank/DDBJ databases">
        <title>Genomic Encyclopedia of Type Strains, Phase IV (KMG-IV): sequencing the most valuable type-strain genomes for metagenomic binning, comparative biology and taxonomic classification.</title>
        <authorList>
            <person name="Goeker M."/>
        </authorList>
    </citation>
    <scope>NUCLEOTIDE SEQUENCE [LARGE SCALE GENOMIC DNA]</scope>
    <source>
        <strain evidence="4 5">DSM 27057</strain>
    </source>
</reference>
<keyword evidence="5" id="KW-1185">Reference proteome</keyword>
<evidence type="ECO:0000256" key="1">
    <source>
        <dbReference type="ARBA" id="ARBA00006018"/>
    </source>
</evidence>
<dbReference type="Proteomes" id="UP000548867">
    <property type="component" value="Unassembled WGS sequence"/>
</dbReference>
<dbReference type="GO" id="GO:1902670">
    <property type="term" value="F:carbon dioxide binding"/>
    <property type="evidence" value="ECO:0007669"/>
    <property type="project" value="TreeGrafter"/>
</dbReference>
<dbReference type="Gene3D" id="2.30.30.140">
    <property type="match status" value="1"/>
</dbReference>
<dbReference type="InterPro" id="IPR019812">
    <property type="entry name" value="Hydgase_assmbl_chp_CS"/>
</dbReference>
<dbReference type="PROSITE" id="PS01097">
    <property type="entry name" value="HUPF_HYPC"/>
    <property type="match status" value="1"/>
</dbReference>
<evidence type="ECO:0000313" key="4">
    <source>
        <dbReference type="EMBL" id="MBB3954589.1"/>
    </source>
</evidence>
<dbReference type="GO" id="GO:0051604">
    <property type="term" value="P:protein maturation"/>
    <property type="evidence" value="ECO:0007669"/>
    <property type="project" value="TreeGrafter"/>
</dbReference>
<evidence type="ECO:0000313" key="5">
    <source>
        <dbReference type="Proteomes" id="UP000548867"/>
    </source>
</evidence>
<dbReference type="EMBL" id="JACIDX010000005">
    <property type="protein sequence ID" value="MBB3954589.1"/>
    <property type="molecule type" value="Genomic_DNA"/>
</dbReference>
<sequence length="80" mass="8252">MCLAIPAQVVELLPDGMATVSAGGITRSVSVALVDDVALGDYVLLHVGYALHKISAEEAEATLKMMAEAGLIEEELGGEP</sequence>
<dbReference type="PANTHER" id="PTHR35177">
    <property type="entry name" value="HYDROGENASE MATURATION FACTOR HYBG"/>
    <property type="match status" value="1"/>
</dbReference>
<dbReference type="GO" id="GO:0005506">
    <property type="term" value="F:iron ion binding"/>
    <property type="evidence" value="ECO:0007669"/>
    <property type="project" value="TreeGrafter"/>
</dbReference>
<gene>
    <name evidence="4" type="ORF">GGR38_001528</name>
</gene>
<evidence type="ECO:0000256" key="2">
    <source>
        <dbReference type="ARBA" id="ARBA00053969"/>
    </source>
</evidence>
<dbReference type="FunFam" id="2.30.30.140:FF:000022">
    <property type="entry name" value="Hydrogenase assembly chaperone HybG"/>
    <property type="match status" value="1"/>
</dbReference>
<dbReference type="AlphaFoldDB" id="A0A7W6CH83"/>